<dbReference type="EC" id="2.7.13.3" evidence="2"/>
<keyword evidence="5" id="KW-1133">Transmembrane helix</keyword>
<evidence type="ECO:0000256" key="1">
    <source>
        <dbReference type="ARBA" id="ARBA00000085"/>
    </source>
</evidence>
<dbReference type="SMART" id="SM00387">
    <property type="entry name" value="HATPase_c"/>
    <property type="match status" value="1"/>
</dbReference>
<dbReference type="Gene3D" id="3.30.565.10">
    <property type="entry name" value="Histidine kinase-like ATPase, C-terminal domain"/>
    <property type="match status" value="1"/>
</dbReference>
<dbReference type="SUPFAM" id="SSF55874">
    <property type="entry name" value="ATPase domain of HSP90 chaperone/DNA topoisomerase II/histidine kinase"/>
    <property type="match status" value="1"/>
</dbReference>
<keyword evidence="7" id="KW-0418">Kinase</keyword>
<evidence type="ECO:0000256" key="5">
    <source>
        <dbReference type="SAM" id="Phobius"/>
    </source>
</evidence>
<dbReference type="PROSITE" id="PS50109">
    <property type="entry name" value="HIS_KIN"/>
    <property type="match status" value="1"/>
</dbReference>
<dbReference type="InterPro" id="IPR003661">
    <property type="entry name" value="HisK_dim/P_dom"/>
</dbReference>
<accession>A0A410G3Z6</accession>
<keyword evidence="3" id="KW-0597">Phosphoprotein</keyword>
<dbReference type="GO" id="GO:0000155">
    <property type="term" value="F:phosphorelay sensor kinase activity"/>
    <property type="evidence" value="ECO:0007669"/>
    <property type="project" value="InterPro"/>
</dbReference>
<keyword evidence="4" id="KW-0175">Coiled coil</keyword>
<evidence type="ECO:0000256" key="2">
    <source>
        <dbReference type="ARBA" id="ARBA00012438"/>
    </source>
</evidence>
<evidence type="ECO:0000256" key="3">
    <source>
        <dbReference type="ARBA" id="ARBA00022553"/>
    </source>
</evidence>
<dbReference type="SMART" id="SM00388">
    <property type="entry name" value="HisKA"/>
    <property type="match status" value="1"/>
</dbReference>
<dbReference type="CDD" id="cd00082">
    <property type="entry name" value="HisKA"/>
    <property type="match status" value="1"/>
</dbReference>
<dbReference type="Pfam" id="PF02518">
    <property type="entry name" value="HATPase_c"/>
    <property type="match status" value="1"/>
</dbReference>
<dbReference type="CDD" id="cd00075">
    <property type="entry name" value="HATPase"/>
    <property type="match status" value="1"/>
</dbReference>
<dbReference type="PANTHER" id="PTHR43547">
    <property type="entry name" value="TWO-COMPONENT HISTIDINE KINASE"/>
    <property type="match status" value="1"/>
</dbReference>
<keyword evidence="7" id="KW-0808">Transferase</keyword>
<dbReference type="InterPro" id="IPR004358">
    <property type="entry name" value="Sig_transdc_His_kin-like_C"/>
</dbReference>
<protein>
    <recommendedName>
        <fullName evidence="2">histidine kinase</fullName>
        <ecNumber evidence="2">2.7.13.3</ecNumber>
    </recommendedName>
</protein>
<dbReference type="InterPro" id="IPR036890">
    <property type="entry name" value="HATPase_C_sf"/>
</dbReference>
<keyword evidence="5" id="KW-0812">Transmembrane</keyword>
<evidence type="ECO:0000313" key="8">
    <source>
        <dbReference type="Proteomes" id="UP000285517"/>
    </source>
</evidence>
<dbReference type="PRINTS" id="PR00344">
    <property type="entry name" value="BCTRLSENSOR"/>
</dbReference>
<feature type="domain" description="Histidine kinase" evidence="6">
    <location>
        <begin position="259"/>
        <end position="469"/>
    </location>
</feature>
<feature type="transmembrane region" description="Helical" evidence="5">
    <location>
        <begin position="218"/>
        <end position="240"/>
    </location>
</feature>
<gene>
    <name evidence="7" type="ORF">EI546_09785</name>
</gene>
<reference evidence="7 8" key="1">
    <citation type="submission" date="2019-01" db="EMBL/GenBank/DDBJ databases">
        <title>Complete genome sequencing of Aequorivita sp. H23M31.</title>
        <authorList>
            <person name="Bae J.-W."/>
        </authorList>
    </citation>
    <scope>NUCLEOTIDE SEQUENCE [LARGE SCALE GENOMIC DNA]</scope>
    <source>
        <strain evidence="7 8">H23M31</strain>
    </source>
</reference>
<feature type="transmembrane region" description="Helical" evidence="5">
    <location>
        <begin position="21"/>
        <end position="42"/>
    </location>
</feature>
<dbReference type="EMBL" id="CP034951">
    <property type="protein sequence ID" value="QAA81994.1"/>
    <property type="molecule type" value="Genomic_DNA"/>
</dbReference>
<evidence type="ECO:0000259" key="6">
    <source>
        <dbReference type="PROSITE" id="PS50109"/>
    </source>
</evidence>
<dbReference type="KEGG" id="aev:EI546_09785"/>
<dbReference type="Pfam" id="PF00512">
    <property type="entry name" value="HisKA"/>
    <property type="match status" value="1"/>
</dbReference>
<dbReference type="InterPro" id="IPR005467">
    <property type="entry name" value="His_kinase_dom"/>
</dbReference>
<feature type="coiled-coil region" evidence="4">
    <location>
        <begin position="280"/>
        <end position="317"/>
    </location>
</feature>
<dbReference type="InterPro" id="IPR036097">
    <property type="entry name" value="HisK_dim/P_sf"/>
</dbReference>
<dbReference type="Proteomes" id="UP000285517">
    <property type="component" value="Chromosome"/>
</dbReference>
<dbReference type="OrthoDB" id="1933776at2"/>
<dbReference type="InterPro" id="IPR003594">
    <property type="entry name" value="HATPase_dom"/>
</dbReference>
<keyword evidence="5" id="KW-0472">Membrane</keyword>
<proteinExistence type="predicted"/>
<dbReference type="SUPFAM" id="SSF47384">
    <property type="entry name" value="Homodimeric domain of signal transducing histidine kinase"/>
    <property type="match status" value="1"/>
</dbReference>
<evidence type="ECO:0000313" key="7">
    <source>
        <dbReference type="EMBL" id="QAA81994.1"/>
    </source>
</evidence>
<dbReference type="Gene3D" id="1.10.287.130">
    <property type="match status" value="1"/>
</dbReference>
<name>A0A410G3Z6_9FLAO</name>
<comment type="catalytic activity">
    <reaction evidence="1">
        <text>ATP + protein L-histidine = ADP + protein N-phospho-L-histidine.</text>
        <dbReference type="EC" id="2.7.13.3"/>
    </reaction>
</comment>
<evidence type="ECO:0000256" key="4">
    <source>
        <dbReference type="SAM" id="Coils"/>
    </source>
</evidence>
<organism evidence="7 8">
    <name type="scientific">Aequorivita ciconiae</name>
    <dbReference type="NCBI Taxonomy" id="2494375"/>
    <lineage>
        <taxon>Bacteria</taxon>
        <taxon>Pseudomonadati</taxon>
        <taxon>Bacteroidota</taxon>
        <taxon>Flavobacteriia</taxon>
        <taxon>Flavobacteriales</taxon>
        <taxon>Flavobacteriaceae</taxon>
        <taxon>Aequorivita</taxon>
    </lineage>
</organism>
<keyword evidence="8" id="KW-1185">Reference proteome</keyword>
<dbReference type="PANTHER" id="PTHR43547:SF2">
    <property type="entry name" value="HYBRID SIGNAL TRANSDUCTION HISTIDINE KINASE C"/>
    <property type="match status" value="1"/>
</dbReference>
<dbReference type="AlphaFoldDB" id="A0A410G3Z6"/>
<sequence length="469" mass="54763">MMLPKYLRYLFLTLMKQKNQIRLLFISCGIVLIGLISIQYYLIRNTYQLISDTYLSEIKKEIDPIWASPEMDTIESRVVDEVRMLSYKKIKDEFSTEEFREELEKIADTGRRLSQEYVKSQLIDYPDLEEIRIRTRVDQIIFETKNTSDTLLKLTDKPITFLGEDFNGKSIIIDRGIVHSHIEQEKDSLQEAIDYNYKYNQRTEIDISNFQGKIWKKMLWILIGALLLILSVITLFFWMYRTLIKQKKIAEIKTDFANNISHELKTPVSSLSLIIKSLQIEEIKKNPEKLNELISSLERQTNRIQNLTEKVLESAMEYKTEFKEQDVVPFLKGIVSSFKSDTHTIEWEIEPESLILSTDFHLLERVIENLLENGKKYNQNGSYIKLKSYLSGPEYVIEIEDNGIGITPKEQQKIFEKFYRVSEGDRHNIKGVGLGLYLSQEMMKSLNGSISVKSKIGEGSTFILRIPIV</sequence>